<comment type="similarity">
    <text evidence="2">Belongs to the tryptophan 2-monooxygenase family.</text>
</comment>
<name>A0A5N7MVA5_9HYPH</name>
<evidence type="ECO:0000256" key="2">
    <source>
        <dbReference type="ARBA" id="ARBA00005833"/>
    </source>
</evidence>
<feature type="domain" description="Amine oxidase" evidence="7">
    <location>
        <begin position="99"/>
        <end position="405"/>
    </location>
</feature>
<dbReference type="PANTHER" id="PTHR10742">
    <property type="entry name" value="FLAVIN MONOAMINE OXIDASE"/>
    <property type="match status" value="1"/>
</dbReference>
<evidence type="ECO:0000256" key="5">
    <source>
        <dbReference type="ARBA" id="ARBA00023070"/>
    </source>
</evidence>
<accession>A0A5N7MVA5</accession>
<proteinExistence type="inferred from homology"/>
<evidence type="ECO:0000313" key="8">
    <source>
        <dbReference type="EMBL" id="MPR30923.1"/>
    </source>
</evidence>
<dbReference type="AlphaFoldDB" id="A0A5N7MVA5"/>
<dbReference type="Pfam" id="PF01593">
    <property type="entry name" value="Amino_oxidase"/>
    <property type="match status" value="1"/>
</dbReference>
<gene>
    <name evidence="8" type="ORF">FS320_39850</name>
</gene>
<dbReference type="EC" id="1.13.12.3" evidence="3"/>
<evidence type="ECO:0000259" key="7">
    <source>
        <dbReference type="Pfam" id="PF01593"/>
    </source>
</evidence>
<keyword evidence="9" id="KW-1185">Reference proteome</keyword>
<dbReference type="InterPro" id="IPR002937">
    <property type="entry name" value="Amino_oxidase"/>
</dbReference>
<evidence type="ECO:0000256" key="4">
    <source>
        <dbReference type="ARBA" id="ARBA00017871"/>
    </source>
</evidence>
<evidence type="ECO:0000313" key="9">
    <source>
        <dbReference type="Proteomes" id="UP000403266"/>
    </source>
</evidence>
<organism evidence="8 9">
    <name type="scientific">Microvirga tunisiensis</name>
    <dbReference type="NCBI Taxonomy" id="2108360"/>
    <lineage>
        <taxon>Bacteria</taxon>
        <taxon>Pseudomonadati</taxon>
        <taxon>Pseudomonadota</taxon>
        <taxon>Alphaproteobacteria</taxon>
        <taxon>Hyphomicrobiales</taxon>
        <taxon>Methylobacteriaceae</taxon>
        <taxon>Microvirga</taxon>
    </lineage>
</organism>
<dbReference type="Proteomes" id="UP000403266">
    <property type="component" value="Unassembled WGS sequence"/>
</dbReference>
<evidence type="ECO:0000256" key="6">
    <source>
        <dbReference type="ARBA" id="ARBA00047321"/>
    </source>
</evidence>
<dbReference type="InterPro" id="IPR050281">
    <property type="entry name" value="Flavin_monoamine_oxidase"/>
</dbReference>
<dbReference type="OrthoDB" id="337830at2"/>
<keyword evidence="5" id="KW-0073">Auxin biosynthesis</keyword>
<dbReference type="SUPFAM" id="SSF51905">
    <property type="entry name" value="FAD/NAD(P)-binding domain"/>
    <property type="match status" value="1"/>
</dbReference>
<comment type="caution">
    <text evidence="8">The sequence shown here is derived from an EMBL/GenBank/DDBJ whole genome shotgun (WGS) entry which is preliminary data.</text>
</comment>
<dbReference type="Gene3D" id="3.50.50.60">
    <property type="entry name" value="FAD/NAD(P)-binding domain"/>
    <property type="match status" value="1"/>
</dbReference>
<comment type="pathway">
    <text evidence="1">Plant hormone metabolism; auxin biosynthesis.</text>
</comment>
<dbReference type="PANTHER" id="PTHR10742:SF410">
    <property type="entry name" value="LYSINE-SPECIFIC HISTONE DEMETHYLASE 2"/>
    <property type="match status" value="1"/>
</dbReference>
<evidence type="ECO:0000256" key="1">
    <source>
        <dbReference type="ARBA" id="ARBA00004814"/>
    </source>
</evidence>
<sequence>MSADWYVVIIGGGAAGVAAARRLGESGVATLLLEASQRVGGRAYTVNVAGYALDLGCGWLHSADRNPWVAVADAMGFVVDRRGPAWGQQYRDLGFSSAEQEAADDAFSAWRERLATPPPSDCAGDALEPGGAWNAYLQAMSGYISGAALERISAADYLAYDEASTRHNWRLPAGYGTLVAASLPATVALRLATPVEAIDLIAAGVSITTRSGSITARAAIVTVPTDVLVSGAFRLPSALDDWRHAAASLPLGRNEKLFLEIVGDSPFEAETHVIGDPRDACTGSYYVRPLGRPVIEGFFGGDGAGMLAESGPVAGFAHAADQLAALFGADVRRMLRPLAASSWSRMEYVGGAYSYALPGHSVARGELARSFDQRLFFAGEATQRNDFSTAHGAYQSGTRAAEEVIAALKRPHSARRFRIGGDLTLLIHDRLVRRHSSPRSGVLMLKRRHIECPPGVKLSRSGYPMNVGSQLLKRTEHFRLRCAIMRSSGSTFAPCAQSLTAHRGISLKAASGMRSPGSPCELEITC</sequence>
<dbReference type="SUPFAM" id="SSF54373">
    <property type="entry name" value="FAD-linked reductases, C-terminal domain"/>
    <property type="match status" value="1"/>
</dbReference>
<protein>
    <recommendedName>
        <fullName evidence="4">Tryptophan 2-monooxygenase</fullName>
        <ecNumber evidence="3">1.13.12.3</ecNumber>
    </recommendedName>
</protein>
<evidence type="ECO:0000256" key="3">
    <source>
        <dbReference type="ARBA" id="ARBA00012535"/>
    </source>
</evidence>
<dbReference type="GO" id="GO:0050361">
    <property type="term" value="F:tryptophan 2-monooxygenase activity"/>
    <property type="evidence" value="ECO:0007669"/>
    <property type="project" value="UniProtKB-EC"/>
</dbReference>
<dbReference type="InterPro" id="IPR036188">
    <property type="entry name" value="FAD/NAD-bd_sf"/>
</dbReference>
<dbReference type="Pfam" id="PF13450">
    <property type="entry name" value="NAD_binding_8"/>
    <property type="match status" value="1"/>
</dbReference>
<dbReference type="EMBL" id="VOSK01000488">
    <property type="protein sequence ID" value="MPR30923.1"/>
    <property type="molecule type" value="Genomic_DNA"/>
</dbReference>
<dbReference type="GO" id="GO:0009851">
    <property type="term" value="P:auxin biosynthetic process"/>
    <property type="evidence" value="ECO:0007669"/>
    <property type="project" value="UniProtKB-KW"/>
</dbReference>
<comment type="catalytic activity">
    <reaction evidence="6">
        <text>L-tryptophan + O2 = indole-3-acetamide + CO2 + H2O</text>
        <dbReference type="Rhea" id="RHEA:16165"/>
        <dbReference type="ChEBI" id="CHEBI:15377"/>
        <dbReference type="ChEBI" id="CHEBI:15379"/>
        <dbReference type="ChEBI" id="CHEBI:16031"/>
        <dbReference type="ChEBI" id="CHEBI:16526"/>
        <dbReference type="ChEBI" id="CHEBI:57912"/>
        <dbReference type="EC" id="1.13.12.3"/>
    </reaction>
</comment>
<reference evidence="8 9" key="1">
    <citation type="journal article" date="2019" name="Syst. Appl. Microbiol.">
        <title>Microvirga tunisiensis sp. nov., a root nodule symbiotic bacterium isolated from Lupinus micranthus and L. luteus grown in Northern Tunisia.</title>
        <authorList>
            <person name="Msaddak A."/>
            <person name="Rejili M."/>
            <person name="Duran D."/>
            <person name="Mars M."/>
            <person name="Palacios J.M."/>
            <person name="Ruiz-Argueso T."/>
            <person name="Rey L."/>
            <person name="Imperial J."/>
        </authorList>
    </citation>
    <scope>NUCLEOTIDE SEQUENCE [LARGE SCALE GENOMIC DNA]</scope>
    <source>
        <strain evidence="8 9">Lmie10</strain>
    </source>
</reference>